<reference evidence="1" key="1">
    <citation type="submission" date="2019-03" db="EMBL/GenBank/DDBJ databases">
        <authorList>
            <person name="Mank J."/>
            <person name="Almeida P."/>
        </authorList>
    </citation>
    <scope>NUCLEOTIDE SEQUENCE</scope>
    <source>
        <strain evidence="1">78183</strain>
    </source>
</reference>
<protein>
    <submittedName>
        <fullName evidence="1">Uncharacterized protein</fullName>
    </submittedName>
</protein>
<evidence type="ECO:0000313" key="1">
    <source>
        <dbReference type="EMBL" id="VFU20680.1"/>
    </source>
</evidence>
<proteinExistence type="predicted"/>
<sequence length="52" mass="5793">MDTGEEACSWVVVTKITTQDAMMHDDATTGIHDHSRRTMVKGLQISFLSVKL</sequence>
<name>A0A6N2K471_SALVM</name>
<gene>
    <name evidence="1" type="ORF">SVIM_LOCUS7492</name>
</gene>
<dbReference type="EMBL" id="CAADRP010000001">
    <property type="protein sequence ID" value="VFU20680.1"/>
    <property type="molecule type" value="Genomic_DNA"/>
</dbReference>
<organism evidence="1">
    <name type="scientific">Salix viminalis</name>
    <name type="common">Common osier</name>
    <name type="synonym">Basket willow</name>
    <dbReference type="NCBI Taxonomy" id="40686"/>
    <lineage>
        <taxon>Eukaryota</taxon>
        <taxon>Viridiplantae</taxon>
        <taxon>Streptophyta</taxon>
        <taxon>Embryophyta</taxon>
        <taxon>Tracheophyta</taxon>
        <taxon>Spermatophyta</taxon>
        <taxon>Magnoliopsida</taxon>
        <taxon>eudicotyledons</taxon>
        <taxon>Gunneridae</taxon>
        <taxon>Pentapetalae</taxon>
        <taxon>rosids</taxon>
        <taxon>fabids</taxon>
        <taxon>Malpighiales</taxon>
        <taxon>Salicaceae</taxon>
        <taxon>Saliceae</taxon>
        <taxon>Salix</taxon>
    </lineage>
</organism>
<dbReference type="AlphaFoldDB" id="A0A6N2K471"/>
<accession>A0A6N2K471</accession>